<evidence type="ECO:0000313" key="3">
    <source>
        <dbReference type="Proteomes" id="UP001617427"/>
    </source>
</evidence>
<feature type="domain" description="Glutamine amidotransferase" evidence="1">
    <location>
        <begin position="44"/>
        <end position="178"/>
    </location>
</feature>
<dbReference type="Pfam" id="PF00117">
    <property type="entry name" value="GATase"/>
    <property type="match status" value="1"/>
</dbReference>
<keyword evidence="2" id="KW-0315">Glutamine amidotransferase</keyword>
<dbReference type="EC" id="6.3.5.2" evidence="2"/>
<dbReference type="GO" id="GO:0003922">
    <property type="term" value="F:GMP synthase (glutamine-hydrolyzing) activity"/>
    <property type="evidence" value="ECO:0007669"/>
    <property type="project" value="UniProtKB-EC"/>
</dbReference>
<dbReference type="Proteomes" id="UP001617427">
    <property type="component" value="Unassembled WGS sequence"/>
</dbReference>
<dbReference type="Gene3D" id="3.40.50.880">
    <property type="match status" value="1"/>
</dbReference>
<accession>A0ABW8F0K3</accession>
<organism evidence="2 3">
    <name type="scientific">Herbaspirillum chlorophenolicum</name>
    <dbReference type="NCBI Taxonomy" id="211589"/>
    <lineage>
        <taxon>Bacteria</taxon>
        <taxon>Pseudomonadati</taxon>
        <taxon>Pseudomonadota</taxon>
        <taxon>Betaproteobacteria</taxon>
        <taxon>Burkholderiales</taxon>
        <taxon>Oxalobacteraceae</taxon>
        <taxon>Herbaspirillum</taxon>
    </lineage>
</organism>
<keyword evidence="2" id="KW-0436">Ligase</keyword>
<dbReference type="PANTHER" id="PTHR42695">
    <property type="entry name" value="GLUTAMINE AMIDOTRANSFERASE YLR126C-RELATED"/>
    <property type="match status" value="1"/>
</dbReference>
<dbReference type="EMBL" id="JBIUZV010000007">
    <property type="protein sequence ID" value="MFJ3046825.1"/>
    <property type="molecule type" value="Genomic_DNA"/>
</dbReference>
<dbReference type="SUPFAM" id="SSF52317">
    <property type="entry name" value="Class I glutamine amidotransferase-like"/>
    <property type="match status" value="1"/>
</dbReference>
<dbReference type="InterPro" id="IPR029062">
    <property type="entry name" value="Class_I_gatase-like"/>
</dbReference>
<gene>
    <name evidence="2" type="ORF">ACIPEN_13425</name>
</gene>
<dbReference type="PROSITE" id="PS51273">
    <property type="entry name" value="GATASE_TYPE_1"/>
    <property type="match status" value="1"/>
</dbReference>
<protein>
    <submittedName>
        <fullName evidence="2">Glutamine amidotransferase</fullName>
        <ecNumber evidence="2">6.3.5.2</ecNumber>
    </submittedName>
</protein>
<name>A0ABW8F0K3_9BURK</name>
<dbReference type="InterPro" id="IPR044992">
    <property type="entry name" value="ChyE-like"/>
</dbReference>
<comment type="caution">
    <text evidence="2">The sequence shown here is derived from an EMBL/GenBank/DDBJ whole genome shotgun (WGS) entry which is preliminary data.</text>
</comment>
<dbReference type="PANTHER" id="PTHR42695:SF5">
    <property type="entry name" value="GLUTAMINE AMIDOTRANSFERASE YLR126C-RELATED"/>
    <property type="match status" value="1"/>
</dbReference>
<keyword evidence="3" id="KW-1185">Reference proteome</keyword>
<sequence>MKTVLALRHTPFEDLGTFEPQFRKMGFAVRYLDVGIQPLCAESPLDADIAVVLGGPVSARDIARYPYLGEEIAWLRARLIDDMPTLGIALGAHLIAIALGASIQPGARDIGWVPLAAGADARAGYLRPLLEQDIRVMQWHEDSFSLPPNARHLAASAHNANQAFAWGRNCLALQFHPEPDVAKIERWLIAGGPEIARMPGFDIAGFRNDSERYGPSLRKAAQEFLFRWVRQLDSHPFANMMAAASGIDRLASVP</sequence>
<evidence type="ECO:0000259" key="1">
    <source>
        <dbReference type="Pfam" id="PF00117"/>
    </source>
</evidence>
<dbReference type="RefSeq" id="WP_402701114.1">
    <property type="nucleotide sequence ID" value="NZ_JBIUZV010000007.1"/>
</dbReference>
<proteinExistence type="predicted"/>
<dbReference type="CDD" id="cd01741">
    <property type="entry name" value="GATase1_1"/>
    <property type="match status" value="1"/>
</dbReference>
<reference evidence="2 3" key="1">
    <citation type="submission" date="2024-10" db="EMBL/GenBank/DDBJ databases">
        <title>The Natural Products Discovery Center: Release of the First 8490 Sequenced Strains for Exploring Actinobacteria Biosynthetic Diversity.</title>
        <authorList>
            <person name="Kalkreuter E."/>
            <person name="Kautsar S.A."/>
            <person name="Yang D."/>
            <person name="Bader C.D."/>
            <person name="Teijaro C.N."/>
            <person name="Fluegel L."/>
            <person name="Davis C.M."/>
            <person name="Simpson J.R."/>
            <person name="Lauterbach L."/>
            <person name="Steele A.D."/>
            <person name="Gui C."/>
            <person name="Meng S."/>
            <person name="Li G."/>
            <person name="Viehrig K."/>
            <person name="Ye F."/>
            <person name="Su P."/>
            <person name="Kiefer A.F."/>
            <person name="Nichols A."/>
            <person name="Cepeda A.J."/>
            <person name="Yan W."/>
            <person name="Fan B."/>
            <person name="Jiang Y."/>
            <person name="Adhikari A."/>
            <person name="Zheng C.-J."/>
            <person name="Schuster L."/>
            <person name="Cowan T.M."/>
            <person name="Smanski M.J."/>
            <person name="Chevrette M.G."/>
            <person name="De Carvalho L.P.S."/>
            <person name="Shen B."/>
        </authorList>
    </citation>
    <scope>NUCLEOTIDE SEQUENCE [LARGE SCALE GENOMIC DNA]</scope>
    <source>
        <strain evidence="2 3">NPDC087045</strain>
    </source>
</reference>
<dbReference type="InterPro" id="IPR017926">
    <property type="entry name" value="GATASE"/>
</dbReference>
<evidence type="ECO:0000313" key="2">
    <source>
        <dbReference type="EMBL" id="MFJ3046825.1"/>
    </source>
</evidence>